<keyword evidence="4 7" id="KW-1133">Transmembrane helix</keyword>
<feature type="transmembrane region" description="Helical" evidence="7">
    <location>
        <begin position="70"/>
        <end position="94"/>
    </location>
</feature>
<evidence type="ECO:0000256" key="5">
    <source>
        <dbReference type="ARBA" id="ARBA00023136"/>
    </source>
</evidence>
<sequence length="283" mass="31159">MSKYSLANRVLVPPTNEVPRCNAYVARYMVRMFICEMLGVAFVAFPWTVYTAIENFRGNIGNLVAIAYGLWFWTFGPMTGGQIHTGVSLVLLFTRRISYPYAIVAIVAQLVGGIFGCGMAVVITNKYPDSTHHYGMALVPEDSTVWQAFLQEAIALFMIMTLALSTIDESRQGAWARGHVIGFAFAFTMSVMLTAPMIGAYSGVGLNPAINFGAAIVNNYYKHQWVFVVGPIVGCIVAAILYEMVLSNAASSARLRHWFTDPNFDRSLDYKLLDGEVADSDAE</sequence>
<reference evidence="8" key="1">
    <citation type="submission" date="2024-06" db="EMBL/GenBank/DDBJ databases">
        <authorList>
            <person name="Liu X."/>
            <person name="Lenzi L."/>
            <person name="Haldenby T S."/>
            <person name="Uol C."/>
        </authorList>
    </citation>
    <scope>NUCLEOTIDE SEQUENCE</scope>
</reference>
<dbReference type="GO" id="GO:0015250">
    <property type="term" value="F:water channel activity"/>
    <property type="evidence" value="ECO:0007669"/>
    <property type="project" value="TreeGrafter"/>
</dbReference>
<dbReference type="GO" id="GO:0005886">
    <property type="term" value="C:plasma membrane"/>
    <property type="evidence" value="ECO:0007669"/>
    <property type="project" value="TreeGrafter"/>
</dbReference>
<proteinExistence type="inferred from homology"/>
<keyword evidence="6" id="KW-0813">Transport</keyword>
<dbReference type="SUPFAM" id="SSF81338">
    <property type="entry name" value="Aquaporin-like"/>
    <property type="match status" value="1"/>
</dbReference>
<evidence type="ECO:0000256" key="2">
    <source>
        <dbReference type="ARBA" id="ARBA00006175"/>
    </source>
</evidence>
<dbReference type="Proteomes" id="UP001497525">
    <property type="component" value="Unassembled WGS sequence"/>
</dbReference>
<evidence type="ECO:0000313" key="8">
    <source>
        <dbReference type="EMBL" id="CAL5135411.1"/>
    </source>
</evidence>
<name>A0AAV2TEV0_CALDB</name>
<feature type="transmembrane region" description="Helical" evidence="7">
    <location>
        <begin position="179"/>
        <end position="204"/>
    </location>
</feature>
<organism evidence="8 9">
    <name type="scientific">Calicophoron daubneyi</name>
    <name type="common">Rumen fluke</name>
    <name type="synonym">Paramphistomum daubneyi</name>
    <dbReference type="NCBI Taxonomy" id="300641"/>
    <lineage>
        <taxon>Eukaryota</taxon>
        <taxon>Metazoa</taxon>
        <taxon>Spiralia</taxon>
        <taxon>Lophotrochozoa</taxon>
        <taxon>Platyhelminthes</taxon>
        <taxon>Trematoda</taxon>
        <taxon>Digenea</taxon>
        <taxon>Plagiorchiida</taxon>
        <taxon>Pronocephalata</taxon>
        <taxon>Paramphistomoidea</taxon>
        <taxon>Paramphistomidae</taxon>
        <taxon>Calicophoron</taxon>
    </lineage>
</organism>
<feature type="transmembrane region" description="Helical" evidence="7">
    <location>
        <begin position="144"/>
        <end position="167"/>
    </location>
</feature>
<evidence type="ECO:0000256" key="6">
    <source>
        <dbReference type="RuleBase" id="RU000477"/>
    </source>
</evidence>
<evidence type="ECO:0000256" key="1">
    <source>
        <dbReference type="ARBA" id="ARBA00004141"/>
    </source>
</evidence>
<protein>
    <recommendedName>
        <fullName evidence="10">Aquaporin</fullName>
    </recommendedName>
</protein>
<dbReference type="EMBL" id="CAXLJL010000267">
    <property type="protein sequence ID" value="CAL5135411.1"/>
    <property type="molecule type" value="Genomic_DNA"/>
</dbReference>
<evidence type="ECO:0000256" key="3">
    <source>
        <dbReference type="ARBA" id="ARBA00022692"/>
    </source>
</evidence>
<dbReference type="Gene3D" id="1.20.1080.10">
    <property type="entry name" value="Glycerol uptake facilitator protein"/>
    <property type="match status" value="1"/>
</dbReference>
<dbReference type="PANTHER" id="PTHR19139">
    <property type="entry name" value="AQUAPORIN TRANSPORTER"/>
    <property type="match status" value="1"/>
</dbReference>
<dbReference type="InterPro" id="IPR000425">
    <property type="entry name" value="MIP"/>
</dbReference>
<evidence type="ECO:0000256" key="7">
    <source>
        <dbReference type="SAM" id="Phobius"/>
    </source>
</evidence>
<comment type="subcellular location">
    <subcellularLocation>
        <location evidence="1">Membrane</location>
        <topology evidence="1">Multi-pass membrane protein</topology>
    </subcellularLocation>
</comment>
<feature type="transmembrane region" description="Helical" evidence="7">
    <location>
        <begin position="101"/>
        <end position="124"/>
    </location>
</feature>
<keyword evidence="5 7" id="KW-0472">Membrane</keyword>
<dbReference type="PANTHER" id="PTHR19139:SF199">
    <property type="entry name" value="MIP17260P"/>
    <property type="match status" value="1"/>
</dbReference>
<feature type="transmembrane region" description="Helical" evidence="7">
    <location>
        <begin position="28"/>
        <end position="50"/>
    </location>
</feature>
<gene>
    <name evidence="8" type="ORF">CDAUBV1_LOCUS9558</name>
</gene>
<comment type="similarity">
    <text evidence="2 6">Belongs to the MIP/aquaporin (TC 1.A.8) family.</text>
</comment>
<evidence type="ECO:0000313" key="9">
    <source>
        <dbReference type="Proteomes" id="UP001497525"/>
    </source>
</evidence>
<dbReference type="AlphaFoldDB" id="A0AAV2TEV0"/>
<dbReference type="InterPro" id="IPR034294">
    <property type="entry name" value="Aquaporin_transptr"/>
</dbReference>
<evidence type="ECO:0000256" key="4">
    <source>
        <dbReference type="ARBA" id="ARBA00022989"/>
    </source>
</evidence>
<dbReference type="InterPro" id="IPR023271">
    <property type="entry name" value="Aquaporin-like"/>
</dbReference>
<dbReference type="PRINTS" id="PR00783">
    <property type="entry name" value="MINTRINSICP"/>
</dbReference>
<keyword evidence="3 6" id="KW-0812">Transmembrane</keyword>
<comment type="caution">
    <text evidence="8">The sequence shown here is derived from an EMBL/GenBank/DDBJ whole genome shotgun (WGS) entry which is preliminary data.</text>
</comment>
<feature type="transmembrane region" description="Helical" evidence="7">
    <location>
        <begin position="224"/>
        <end position="246"/>
    </location>
</feature>
<accession>A0AAV2TEV0</accession>
<evidence type="ECO:0008006" key="10">
    <source>
        <dbReference type="Google" id="ProtNLM"/>
    </source>
</evidence>
<dbReference type="Pfam" id="PF00230">
    <property type="entry name" value="MIP"/>
    <property type="match status" value="1"/>
</dbReference>